<sequence length="173" mass="18533">MMRAVMTTAGIGRILDAYLDDLEGRDGFWRGTHDDVTVYVFSDDDHDRMRIMAPVGELREPEPRVLQLLLNANYDRALDAHYAMRGLELWTVAVHPLATLAPDDFASYLKQVVTLVKNTGTTYASSDLVFMAPAAPEGEEDEDPDKGGAGDGDGRGPAEGGGGGAGPGRGPRA</sequence>
<protein>
    <recommendedName>
        <fullName evidence="3">YbjN domain-containing protein</fullName>
    </recommendedName>
</protein>
<proteinExistence type="predicted"/>
<accession>A0A832MMV9</accession>
<dbReference type="CDD" id="cd16364">
    <property type="entry name" value="T3SC_I-like"/>
    <property type="match status" value="1"/>
</dbReference>
<name>A0A832MMV9_UNCEI</name>
<dbReference type="EMBL" id="DSQF01000025">
    <property type="protein sequence ID" value="HGZ44166.1"/>
    <property type="molecule type" value="Genomic_DNA"/>
</dbReference>
<feature type="compositionally biased region" description="Gly residues" evidence="1">
    <location>
        <begin position="157"/>
        <end position="173"/>
    </location>
</feature>
<dbReference type="SUPFAM" id="SSF69635">
    <property type="entry name" value="Type III secretory system chaperone-like"/>
    <property type="match status" value="1"/>
</dbReference>
<dbReference type="Gene3D" id="3.30.1460.10">
    <property type="match status" value="1"/>
</dbReference>
<feature type="compositionally biased region" description="Basic and acidic residues" evidence="1">
    <location>
        <begin position="145"/>
        <end position="156"/>
    </location>
</feature>
<comment type="caution">
    <text evidence="2">The sequence shown here is derived from an EMBL/GenBank/DDBJ whole genome shotgun (WGS) entry which is preliminary data.</text>
</comment>
<feature type="region of interest" description="Disordered" evidence="1">
    <location>
        <begin position="133"/>
        <end position="173"/>
    </location>
</feature>
<organism evidence="2">
    <name type="scientific">Eiseniibacteriota bacterium</name>
    <dbReference type="NCBI Taxonomy" id="2212470"/>
    <lineage>
        <taxon>Bacteria</taxon>
        <taxon>Candidatus Eiseniibacteriota</taxon>
    </lineage>
</organism>
<gene>
    <name evidence="2" type="ORF">ENR23_12265</name>
</gene>
<dbReference type="AlphaFoldDB" id="A0A832MMV9"/>
<reference evidence="2" key="1">
    <citation type="journal article" date="2020" name="mSystems">
        <title>Genome- and Community-Level Interaction Insights into Carbon Utilization and Element Cycling Functions of Hydrothermarchaeota in Hydrothermal Sediment.</title>
        <authorList>
            <person name="Zhou Z."/>
            <person name="Liu Y."/>
            <person name="Xu W."/>
            <person name="Pan J."/>
            <person name="Luo Z.H."/>
            <person name="Li M."/>
        </authorList>
    </citation>
    <scope>NUCLEOTIDE SEQUENCE [LARGE SCALE GENOMIC DNA]</scope>
    <source>
        <strain evidence="2">SpSt-381</strain>
    </source>
</reference>
<evidence type="ECO:0008006" key="3">
    <source>
        <dbReference type="Google" id="ProtNLM"/>
    </source>
</evidence>
<evidence type="ECO:0000313" key="2">
    <source>
        <dbReference type="EMBL" id="HGZ44166.1"/>
    </source>
</evidence>
<evidence type="ECO:0000256" key="1">
    <source>
        <dbReference type="SAM" id="MobiDB-lite"/>
    </source>
</evidence>